<evidence type="ECO:0000313" key="1">
    <source>
        <dbReference type="EMBL" id="QQP35594.1"/>
    </source>
</evidence>
<reference evidence="2" key="1">
    <citation type="submission" date="2021-01" db="EMBL/GenBank/DDBJ databases">
        <title>Caligus Genome Assembly.</title>
        <authorList>
            <person name="Gallardo-Escarate C."/>
        </authorList>
    </citation>
    <scope>NUCLEOTIDE SEQUENCE [LARGE SCALE GENOMIC DNA]</scope>
</reference>
<protein>
    <submittedName>
        <fullName evidence="1">Uncharacterized protein</fullName>
    </submittedName>
</protein>
<proteinExistence type="predicted"/>
<accession>A0A7T8GPP0</accession>
<organism evidence="1 2">
    <name type="scientific">Caligus rogercresseyi</name>
    <name type="common">Sea louse</name>
    <dbReference type="NCBI Taxonomy" id="217165"/>
    <lineage>
        <taxon>Eukaryota</taxon>
        <taxon>Metazoa</taxon>
        <taxon>Ecdysozoa</taxon>
        <taxon>Arthropoda</taxon>
        <taxon>Crustacea</taxon>
        <taxon>Multicrustacea</taxon>
        <taxon>Hexanauplia</taxon>
        <taxon>Copepoda</taxon>
        <taxon>Siphonostomatoida</taxon>
        <taxon>Caligidae</taxon>
        <taxon>Caligus</taxon>
    </lineage>
</organism>
<feature type="non-terminal residue" evidence="1">
    <location>
        <position position="52"/>
    </location>
</feature>
<gene>
    <name evidence="1" type="ORF">FKW44_023862</name>
</gene>
<name>A0A7T8GPP0_CALRO</name>
<evidence type="ECO:0000313" key="2">
    <source>
        <dbReference type="Proteomes" id="UP000595437"/>
    </source>
</evidence>
<dbReference type="AlphaFoldDB" id="A0A7T8GPP0"/>
<dbReference type="Proteomes" id="UP000595437">
    <property type="component" value="Chromosome 18"/>
</dbReference>
<dbReference type="EMBL" id="CP045907">
    <property type="protein sequence ID" value="QQP35594.1"/>
    <property type="molecule type" value="Genomic_DNA"/>
</dbReference>
<keyword evidence="2" id="KW-1185">Reference proteome</keyword>
<sequence length="52" mass="5995">MSKTSYLLQKRLNPASHEDVLDILDCDLRRGADCKEHPCNLVPMVMLFAHLR</sequence>